<dbReference type="InterPro" id="IPR050400">
    <property type="entry name" value="Bact_Cytoskel_RodZ"/>
</dbReference>
<feature type="region of interest" description="Disordered" evidence="1">
    <location>
        <begin position="153"/>
        <end position="205"/>
    </location>
</feature>
<dbReference type="PANTHER" id="PTHR34475:SF1">
    <property type="entry name" value="CYTOSKELETON PROTEIN RODZ"/>
    <property type="match status" value="1"/>
</dbReference>
<feature type="transmembrane region" description="Helical" evidence="2">
    <location>
        <begin position="128"/>
        <end position="148"/>
    </location>
</feature>
<evidence type="ECO:0000256" key="1">
    <source>
        <dbReference type="SAM" id="MobiDB-lite"/>
    </source>
</evidence>
<keyword evidence="2" id="KW-0812">Transmembrane</keyword>
<dbReference type="InterPro" id="IPR025194">
    <property type="entry name" value="RodZ-like_C"/>
</dbReference>
<evidence type="ECO:0000256" key="2">
    <source>
        <dbReference type="SAM" id="Phobius"/>
    </source>
</evidence>
<dbReference type="InterPro" id="IPR010982">
    <property type="entry name" value="Lambda_DNA-bd_dom_sf"/>
</dbReference>
<accession>A0A6J4PS85</accession>
<evidence type="ECO:0000313" key="4">
    <source>
        <dbReference type="EMBL" id="CAA9422130.1"/>
    </source>
</evidence>
<feature type="region of interest" description="Disordered" evidence="1">
    <location>
        <begin position="83"/>
        <end position="113"/>
    </location>
</feature>
<dbReference type="Gene3D" id="1.10.260.40">
    <property type="entry name" value="lambda repressor-like DNA-binding domains"/>
    <property type="match status" value="1"/>
</dbReference>
<feature type="compositionally biased region" description="Basic and acidic residues" evidence="1">
    <location>
        <begin position="164"/>
        <end position="179"/>
    </location>
</feature>
<protein>
    <submittedName>
        <fullName evidence="4">Transcriptional regulator</fullName>
    </submittedName>
</protein>
<dbReference type="PANTHER" id="PTHR34475">
    <property type="match status" value="1"/>
</dbReference>
<dbReference type="CDD" id="cd00093">
    <property type="entry name" value="HTH_XRE"/>
    <property type="match status" value="1"/>
</dbReference>
<organism evidence="4">
    <name type="scientific">uncultured Rubrobacteraceae bacterium</name>
    <dbReference type="NCBI Taxonomy" id="349277"/>
    <lineage>
        <taxon>Bacteria</taxon>
        <taxon>Bacillati</taxon>
        <taxon>Actinomycetota</taxon>
        <taxon>Rubrobacteria</taxon>
        <taxon>Rubrobacterales</taxon>
        <taxon>Rubrobacteraceae</taxon>
        <taxon>environmental samples</taxon>
    </lineage>
</organism>
<dbReference type="Pfam" id="PF13464">
    <property type="entry name" value="RodZ_C"/>
    <property type="match status" value="1"/>
</dbReference>
<keyword evidence="2" id="KW-0472">Membrane</keyword>
<gene>
    <name evidence="4" type="ORF">AVDCRST_MAG78-1115</name>
</gene>
<keyword evidence="2" id="KW-1133">Transmembrane helix</keyword>
<dbReference type="Pfam" id="PF13413">
    <property type="entry name" value="HTH_25"/>
    <property type="match status" value="1"/>
</dbReference>
<dbReference type="AlphaFoldDB" id="A0A6J4PS85"/>
<feature type="compositionally biased region" description="Basic and acidic residues" evidence="1">
    <location>
        <begin position="83"/>
        <end position="96"/>
    </location>
</feature>
<dbReference type="GO" id="GO:0003677">
    <property type="term" value="F:DNA binding"/>
    <property type="evidence" value="ECO:0007669"/>
    <property type="project" value="InterPro"/>
</dbReference>
<evidence type="ECO:0000259" key="3">
    <source>
        <dbReference type="Pfam" id="PF13464"/>
    </source>
</evidence>
<dbReference type="EMBL" id="CADCVB010000083">
    <property type="protein sequence ID" value="CAA9422130.1"/>
    <property type="molecule type" value="Genomic_DNA"/>
</dbReference>
<dbReference type="InterPro" id="IPR001387">
    <property type="entry name" value="Cro/C1-type_HTH"/>
</dbReference>
<reference evidence="4" key="1">
    <citation type="submission" date="2020-02" db="EMBL/GenBank/DDBJ databases">
        <authorList>
            <person name="Meier V. D."/>
        </authorList>
    </citation>
    <scope>NUCLEOTIDE SEQUENCE</scope>
    <source>
        <strain evidence="4">AVDCRST_MAG78</strain>
    </source>
</reference>
<proteinExistence type="predicted"/>
<name>A0A6J4PS85_9ACTN</name>
<feature type="domain" description="Cytoskeleton protein RodZ-like C-terminal" evidence="3">
    <location>
        <begin position="221"/>
        <end position="278"/>
    </location>
</feature>
<sequence>MNGGEYDNGQGAGQIGPILEKRRLEKGLSLKEVEQATKIRTRYLEGLEREDPTVLPDPVYARGFLKTYANFLGLDGESLSRELRDRRAPRRERQLSHEVPGTSDFDQPLITPGGVDGAERRRISGATVLTIALAVLVLAAVIGALYYVGSRSVGSGANDSEEPAVEREPDPAPSQKEEPAAEMTTGGGASDGAGKADDGDDAPETAPVTVRVAGAPAGLTISVDGAVALDQFAQPGFSQTFEAQNSVTVSTANAGAVEVEVDGQSVGRLGRYGQGATREFPVQPGG</sequence>